<feature type="transmembrane region" description="Helical" evidence="8">
    <location>
        <begin position="63"/>
        <end position="86"/>
    </location>
</feature>
<keyword evidence="5 8" id="KW-0812">Transmembrane</keyword>
<keyword evidence="4" id="KW-1003">Cell membrane</keyword>
<dbReference type="Pfam" id="PF03591">
    <property type="entry name" value="AzlC"/>
    <property type="match status" value="1"/>
</dbReference>
<dbReference type="Proteomes" id="UP000248395">
    <property type="component" value="Unassembled WGS sequence"/>
</dbReference>
<gene>
    <name evidence="9" type="ORF">DFR38_103185</name>
</gene>
<name>A0A318K737_9NEIS</name>
<dbReference type="EMBL" id="QJKC01000003">
    <property type="protein sequence ID" value="PXX50005.1"/>
    <property type="molecule type" value="Genomic_DNA"/>
</dbReference>
<evidence type="ECO:0000256" key="5">
    <source>
        <dbReference type="ARBA" id="ARBA00022692"/>
    </source>
</evidence>
<evidence type="ECO:0000313" key="10">
    <source>
        <dbReference type="Proteomes" id="UP000248395"/>
    </source>
</evidence>
<proteinExistence type="inferred from homology"/>
<keyword evidence="6 8" id="KW-1133">Transmembrane helix</keyword>
<feature type="transmembrane region" description="Helical" evidence="8">
    <location>
        <begin position="165"/>
        <end position="184"/>
    </location>
</feature>
<feature type="transmembrane region" description="Helical" evidence="8">
    <location>
        <begin position="136"/>
        <end position="159"/>
    </location>
</feature>
<organism evidence="9 10">
    <name type="scientific">Aquitalea magnusonii</name>
    <dbReference type="NCBI Taxonomy" id="332411"/>
    <lineage>
        <taxon>Bacteria</taxon>
        <taxon>Pseudomonadati</taxon>
        <taxon>Pseudomonadota</taxon>
        <taxon>Betaproteobacteria</taxon>
        <taxon>Neisseriales</taxon>
        <taxon>Chromobacteriaceae</taxon>
        <taxon>Aquitalea</taxon>
    </lineage>
</organism>
<evidence type="ECO:0000256" key="7">
    <source>
        <dbReference type="ARBA" id="ARBA00023136"/>
    </source>
</evidence>
<dbReference type="PANTHER" id="PTHR34979:SF1">
    <property type="entry name" value="INNER MEMBRANE PROTEIN YGAZ"/>
    <property type="match status" value="1"/>
</dbReference>
<evidence type="ECO:0000256" key="6">
    <source>
        <dbReference type="ARBA" id="ARBA00022989"/>
    </source>
</evidence>
<reference evidence="9 10" key="1">
    <citation type="submission" date="2018-05" db="EMBL/GenBank/DDBJ databases">
        <title>Genomic Encyclopedia of Type Strains, Phase IV (KMG-IV): sequencing the most valuable type-strain genomes for metagenomic binning, comparative biology and taxonomic classification.</title>
        <authorList>
            <person name="Goeker M."/>
        </authorList>
    </citation>
    <scope>NUCLEOTIDE SEQUENCE [LARGE SCALE GENOMIC DNA]</scope>
    <source>
        <strain evidence="9 10">DSM 25134</strain>
    </source>
</reference>
<protein>
    <submittedName>
        <fullName evidence="9">4-azaleucine resistance transporter AzlC</fullName>
    </submittedName>
</protein>
<dbReference type="RefSeq" id="WP_059284577.1">
    <property type="nucleotide sequence ID" value="NZ_LNQU01000004.1"/>
</dbReference>
<feature type="transmembrane region" description="Helical" evidence="8">
    <location>
        <begin position="21"/>
        <end position="43"/>
    </location>
</feature>
<comment type="similarity">
    <text evidence="2">Belongs to the AzlC family.</text>
</comment>
<evidence type="ECO:0000256" key="2">
    <source>
        <dbReference type="ARBA" id="ARBA00010735"/>
    </source>
</evidence>
<evidence type="ECO:0000256" key="3">
    <source>
        <dbReference type="ARBA" id="ARBA00022448"/>
    </source>
</evidence>
<feature type="transmembrane region" description="Helical" evidence="8">
    <location>
        <begin position="191"/>
        <end position="209"/>
    </location>
</feature>
<dbReference type="PANTHER" id="PTHR34979">
    <property type="entry name" value="INNER MEMBRANE PROTEIN YGAZ"/>
    <property type="match status" value="1"/>
</dbReference>
<evidence type="ECO:0000256" key="8">
    <source>
        <dbReference type="SAM" id="Phobius"/>
    </source>
</evidence>
<keyword evidence="10" id="KW-1185">Reference proteome</keyword>
<keyword evidence="7 8" id="KW-0472">Membrane</keyword>
<dbReference type="GO" id="GO:0005886">
    <property type="term" value="C:plasma membrane"/>
    <property type="evidence" value="ECO:0007669"/>
    <property type="project" value="UniProtKB-SubCell"/>
</dbReference>
<dbReference type="AlphaFoldDB" id="A0A318K737"/>
<comment type="caution">
    <text evidence="9">The sequence shown here is derived from an EMBL/GenBank/DDBJ whole genome shotgun (WGS) entry which is preliminary data.</text>
</comment>
<dbReference type="OrthoDB" id="3177005at2"/>
<comment type="subcellular location">
    <subcellularLocation>
        <location evidence="1">Cell membrane</location>
        <topology evidence="1">Multi-pass membrane protein</topology>
    </subcellularLocation>
</comment>
<sequence>MSPQTCSSRRALLLEGVRDTVPMLVGAAPFGVIFGTLAIAAGLSSATAIGMSVLVFAGSSQFIGVSLIGAGTALPVLWLTTFVVNLRHALYSATLLPFARDWSLAWRWPLAFWLTDETFAVVEHRFRTKGAAGGQWYWLGSSLAMYGNWLLWTVVGVSLGQSLPGLANLGLDFAMGATFAAIVAPQLKHRPALGAAVAAGVVAMLGRGLPYKLDLMLAALAGVLSGLLLEQWARRKEQAA</sequence>
<keyword evidence="3" id="KW-0813">Transport</keyword>
<accession>A0A318K737</accession>
<dbReference type="GO" id="GO:1903785">
    <property type="term" value="P:L-valine transmembrane transport"/>
    <property type="evidence" value="ECO:0007669"/>
    <property type="project" value="TreeGrafter"/>
</dbReference>
<evidence type="ECO:0000256" key="4">
    <source>
        <dbReference type="ARBA" id="ARBA00022475"/>
    </source>
</evidence>
<evidence type="ECO:0000256" key="1">
    <source>
        <dbReference type="ARBA" id="ARBA00004651"/>
    </source>
</evidence>
<feature type="transmembrane region" description="Helical" evidence="8">
    <location>
        <begin position="215"/>
        <end position="233"/>
    </location>
</feature>
<evidence type="ECO:0000313" key="9">
    <source>
        <dbReference type="EMBL" id="PXX50005.1"/>
    </source>
</evidence>
<dbReference type="InterPro" id="IPR011606">
    <property type="entry name" value="Brnchd-chn_aa_trnsp_permease"/>
</dbReference>